<feature type="domain" description="Cadherin" evidence="15">
    <location>
        <begin position="682"/>
        <end position="783"/>
    </location>
</feature>
<dbReference type="GO" id="GO:0048729">
    <property type="term" value="P:tissue morphogenesis"/>
    <property type="evidence" value="ECO:0007669"/>
    <property type="project" value="UniProtKB-ARBA"/>
</dbReference>
<keyword evidence="12" id="KW-0325">Glycoprotein</keyword>
<feature type="domain" description="Cadherin" evidence="15">
    <location>
        <begin position="361"/>
        <end position="470"/>
    </location>
</feature>
<protein>
    <recommendedName>
        <fullName evidence="15">Cadherin domain-containing protein</fullName>
    </recommendedName>
</protein>
<dbReference type="Proteomes" id="UP000828390">
    <property type="component" value="Unassembled WGS sequence"/>
</dbReference>
<dbReference type="PANTHER" id="PTHR24028:SF328">
    <property type="entry name" value="CADHERIN-3"/>
    <property type="match status" value="1"/>
</dbReference>
<feature type="domain" description="Cadherin" evidence="15">
    <location>
        <begin position="890"/>
        <end position="994"/>
    </location>
</feature>
<comment type="caution">
    <text evidence="16">The sequence shown here is derived from an EMBL/GenBank/DDBJ whole genome shotgun (WGS) entry which is preliminary data.</text>
</comment>
<dbReference type="GO" id="GO:0005509">
    <property type="term" value="F:calcium ion binding"/>
    <property type="evidence" value="ECO:0007669"/>
    <property type="project" value="UniProtKB-UniRule"/>
</dbReference>
<evidence type="ECO:0000256" key="14">
    <source>
        <dbReference type="SAM" id="SignalP"/>
    </source>
</evidence>
<feature type="domain" description="Cadherin" evidence="15">
    <location>
        <begin position="1433"/>
        <end position="1523"/>
    </location>
</feature>
<evidence type="ECO:0000259" key="15">
    <source>
        <dbReference type="PROSITE" id="PS50268"/>
    </source>
</evidence>
<keyword evidence="11" id="KW-1015">Disulfide bond</keyword>
<feature type="domain" description="Cadherin" evidence="15">
    <location>
        <begin position="1099"/>
        <end position="1205"/>
    </location>
</feature>
<dbReference type="FunFam" id="2.60.40.60:FF:000020">
    <property type="entry name" value="Dachsous cadherin-related 1b"/>
    <property type="match status" value="2"/>
</dbReference>
<evidence type="ECO:0000256" key="8">
    <source>
        <dbReference type="ARBA" id="ARBA00022889"/>
    </source>
</evidence>
<dbReference type="FunFam" id="2.60.40.60:FF:000039">
    <property type="entry name" value="FAT atypical cadherin 3"/>
    <property type="match status" value="2"/>
</dbReference>
<evidence type="ECO:0000313" key="16">
    <source>
        <dbReference type="EMBL" id="KAH3842734.1"/>
    </source>
</evidence>
<dbReference type="GO" id="GO:0009887">
    <property type="term" value="P:animal organ morphogenesis"/>
    <property type="evidence" value="ECO:0007669"/>
    <property type="project" value="UniProtKB-ARBA"/>
</dbReference>
<evidence type="ECO:0000256" key="2">
    <source>
        <dbReference type="ARBA" id="ARBA00022475"/>
    </source>
</evidence>
<evidence type="ECO:0000256" key="6">
    <source>
        <dbReference type="ARBA" id="ARBA00022737"/>
    </source>
</evidence>
<sequence length="1730" mass="190772">MTKSCGHLTSLGRANKRMVNLLFSLILLVHFFFKLAQGQGPGLETNKYLNVSENQPPGTVVGFVSELPSYTYSTDDTNFLTNFNLDQNTGRITTKVSIDRETLNLVGNQFSLLVIARGAGNNHPVEVHIKIIDVNDNVPTFPQQSSKLDIRENSNIGSTFRIDTATDRDYGSNSEVNTYEIISGQNGPFDLVFNPELYGPILFLKTTGNLDRETISSYTLVIKASDNGSPVLSGSTTLSISITDENDNAPAFEFSNYFIEVNETDPIGTVLKRVLATDKDIGANQQVIYEFETPADQFTISNTTGEIRTAAQPIECQGQCDLIVVARDQGRPPYSGRTFVHITVIDTNNHDPEIFVKYVPLDSTEFSRVNENAVNGEKVAGITVTDKDDGINGETNASIIAGNELNHFLLQAFDSKNYLLFVNGDQVLDMHRHQVYNLTLQAKDKGTPPRTAVKQIVIYVNDINTFAPVFVNKTINIEISELTEVGSFIASMDARDQDTGLYAKLTYRIESGNNPDWFHINPETGLVTTKSQLHYEVANSFRMNISVHDGALKPDYAELRITIRDENDMAPRFSQNIFYESLEENQGSVSPVVSASAEDNDSGLNGSLVYSFHPYVEYMYPSTFHLNTASGAVTTMKGLDREEISNFTIIIIANDKGPAPLTSTATVILVVTDVNDNPPLFYPTLYYVKVIEGQGQGVEVVKVTATDLDLGENADIFYSFSVSSPKFAINAATGVITTTDMLKKDQTSVYNLIVLAKDKFNKYTATATVRVSVLSVSDSLPIFEKANYSFEITEDPSTSVNPIYVGQQVGTVTASGIGSAAISYFITGGDPKSIFSINAASGAIVRSKAVDRENSARFVLKVVATGSGKFVETSVVIVVKDVNDNAPEFEFPSIEVDLLENRPVGHYITVISASDADEKGPNSLVTYSLVTDHNAMFGIKSDTGLLYLNKQMEMLDADYVTLSVVAMDAGSPSFSATQQVTITVKDINNNTPKFLQSSVEKSLVENHPVNSRFLLLNAVDSDRGENGRLTYNITRGNEDRVFGIFPDGYLFIAKALDREAKDIYKLSVVARDNGEPSRSAEFNITIHITDFNDNKPVFINATYLFTLQENRRVGSYIGQVMATDADIGRNSDLTYYFRDHQKDFKIDPQTGEIRSLRVFDREQLAKIDYTLETDVVVRDNGLNQLNDTATIRVRILDVNDNPPTFKQSVYTTSIFENAPMYSNVTNVKAEDLDSGVNSVITYAIIGGNGNGTFTINNFNGQIILNTSQLDREKVDFYELDILAVDSGEVQYNATCKVLVTIKDINDNLPLFPQSQMDSSVREDEKPGFLVADFTATDIDQGVNAVITYSLSGVDNDGMFGIDVHTGKIYLQKKLDFEKKSFYRMNVTATDHGLPPLAYPILFTINVKDVNDNSPVFQNEPLSCHIAESLTGSVCTIRASDVDSDKNGEVTYEIKHQDPPGDQLKIVKVSGQIYTDKELDREVASEFKLRVIAVDQAIDVSQRLTTETVVTITVDDVNDNDPTITSFTAIAIPQATPANTYITTVVAKDKDKDSNGKVALNFPPNSGNYFSMESGSGRFLLSRQLPENPVKYPVTIVANDYGSPSQRTIMFPVTVLVTNNNNQGPVFQNASYSGTLRENVQNADIFTVQATSRFSSNVEYYITNITRRDNGLQAERIFNVDKETGRLTSNGPLDRETMGGEFDIEIYAIDTQGSTPRTSIIVVSVFVYFNI</sequence>
<feature type="domain" description="Cadherin" evidence="15">
    <location>
        <begin position="574"/>
        <end position="681"/>
    </location>
</feature>
<name>A0A9D4KNL7_DREPO</name>
<feature type="domain" description="Cadherin" evidence="15">
    <location>
        <begin position="253"/>
        <end position="354"/>
    </location>
</feature>
<dbReference type="FunFam" id="2.60.40.60:FF:000033">
    <property type="entry name" value="FAT atypical cadherin 1"/>
    <property type="match status" value="2"/>
</dbReference>
<keyword evidence="2" id="KW-1003">Cell membrane</keyword>
<organism evidence="16 17">
    <name type="scientific">Dreissena polymorpha</name>
    <name type="common">Zebra mussel</name>
    <name type="synonym">Mytilus polymorpha</name>
    <dbReference type="NCBI Taxonomy" id="45954"/>
    <lineage>
        <taxon>Eukaryota</taxon>
        <taxon>Metazoa</taxon>
        <taxon>Spiralia</taxon>
        <taxon>Lophotrochozoa</taxon>
        <taxon>Mollusca</taxon>
        <taxon>Bivalvia</taxon>
        <taxon>Autobranchia</taxon>
        <taxon>Heteroconchia</taxon>
        <taxon>Euheterodonta</taxon>
        <taxon>Imparidentia</taxon>
        <taxon>Neoheterodontei</taxon>
        <taxon>Myida</taxon>
        <taxon>Dreissenoidea</taxon>
        <taxon>Dreissenidae</taxon>
        <taxon>Dreissena</taxon>
    </lineage>
</organism>
<evidence type="ECO:0000256" key="13">
    <source>
        <dbReference type="PROSITE-ProRule" id="PRU00043"/>
    </source>
</evidence>
<dbReference type="InterPro" id="IPR050174">
    <property type="entry name" value="Protocadherin/Cadherin-CA"/>
</dbReference>
<dbReference type="Gene3D" id="2.60.40.60">
    <property type="entry name" value="Cadherins"/>
    <property type="match status" value="16"/>
</dbReference>
<evidence type="ECO:0000313" key="17">
    <source>
        <dbReference type="Proteomes" id="UP000828390"/>
    </source>
</evidence>
<dbReference type="GO" id="GO:0007156">
    <property type="term" value="P:homophilic cell adhesion via plasma membrane adhesion molecules"/>
    <property type="evidence" value="ECO:0007669"/>
    <property type="project" value="InterPro"/>
</dbReference>
<proteinExistence type="predicted"/>
<feature type="domain" description="Cadherin" evidence="15">
    <location>
        <begin position="1523"/>
        <end position="1626"/>
    </location>
</feature>
<evidence type="ECO:0000256" key="10">
    <source>
        <dbReference type="ARBA" id="ARBA00023136"/>
    </source>
</evidence>
<evidence type="ECO:0000256" key="11">
    <source>
        <dbReference type="ARBA" id="ARBA00023157"/>
    </source>
</evidence>
<dbReference type="PRINTS" id="PR00205">
    <property type="entry name" value="CADHERIN"/>
</dbReference>
<feature type="chain" id="PRO_5038972769" description="Cadherin domain-containing protein" evidence="14">
    <location>
        <begin position="39"/>
        <end position="1730"/>
    </location>
</feature>
<evidence type="ECO:0000256" key="3">
    <source>
        <dbReference type="ARBA" id="ARBA00022536"/>
    </source>
</evidence>
<keyword evidence="10" id="KW-0472">Membrane</keyword>
<accession>A0A9D4KNL7</accession>
<evidence type="ECO:0000256" key="5">
    <source>
        <dbReference type="ARBA" id="ARBA00022729"/>
    </source>
</evidence>
<dbReference type="PROSITE" id="PS00232">
    <property type="entry name" value="CADHERIN_1"/>
    <property type="match status" value="8"/>
</dbReference>
<gene>
    <name evidence="16" type="ORF">DPMN_116238</name>
</gene>
<dbReference type="CDD" id="cd11304">
    <property type="entry name" value="Cadherin_repeat"/>
    <property type="match status" value="15"/>
</dbReference>
<dbReference type="FunFam" id="2.60.40.60:FF:000081">
    <property type="entry name" value="protocadherin Fat 4"/>
    <property type="match status" value="1"/>
</dbReference>
<dbReference type="Pfam" id="PF00028">
    <property type="entry name" value="Cadherin"/>
    <property type="match status" value="14"/>
</dbReference>
<keyword evidence="5 14" id="KW-0732">Signal</keyword>
<dbReference type="FunFam" id="2.60.40.60:FF:000002">
    <property type="entry name" value="Protocadherin alpha 2"/>
    <property type="match status" value="1"/>
</dbReference>
<reference evidence="16" key="1">
    <citation type="journal article" date="2019" name="bioRxiv">
        <title>The Genome of the Zebra Mussel, Dreissena polymorpha: A Resource for Invasive Species Research.</title>
        <authorList>
            <person name="McCartney M.A."/>
            <person name="Auch B."/>
            <person name="Kono T."/>
            <person name="Mallez S."/>
            <person name="Zhang Y."/>
            <person name="Obille A."/>
            <person name="Becker A."/>
            <person name="Abrahante J.E."/>
            <person name="Garbe J."/>
            <person name="Badalamenti J.P."/>
            <person name="Herman A."/>
            <person name="Mangelson H."/>
            <person name="Liachko I."/>
            <person name="Sullivan S."/>
            <person name="Sone E.D."/>
            <person name="Koren S."/>
            <person name="Silverstein K.A.T."/>
            <person name="Beckman K.B."/>
            <person name="Gohl D.M."/>
        </authorList>
    </citation>
    <scope>NUCLEOTIDE SEQUENCE</scope>
    <source>
        <strain evidence="16">Duluth1</strain>
        <tissue evidence="16">Whole animal</tissue>
    </source>
</reference>
<feature type="domain" description="Cadherin" evidence="15">
    <location>
        <begin position="995"/>
        <end position="1098"/>
    </location>
</feature>
<feature type="domain" description="Cadherin" evidence="15">
    <location>
        <begin position="1206"/>
        <end position="1311"/>
    </location>
</feature>
<feature type="domain" description="Cadherin" evidence="15">
    <location>
        <begin position="784"/>
        <end position="889"/>
    </location>
</feature>
<keyword evidence="6" id="KW-0677">Repeat</keyword>
<evidence type="ECO:0000256" key="1">
    <source>
        <dbReference type="ARBA" id="ARBA00004251"/>
    </source>
</evidence>
<dbReference type="Pfam" id="PF25374">
    <property type="entry name" value="Cadherin_FAT4_N"/>
    <property type="match status" value="1"/>
</dbReference>
<dbReference type="InterPro" id="IPR020894">
    <property type="entry name" value="Cadherin_CS"/>
</dbReference>
<keyword evidence="17" id="KW-1185">Reference proteome</keyword>
<keyword evidence="9" id="KW-1133">Transmembrane helix</keyword>
<keyword evidence="3" id="KW-0245">EGF-like domain</keyword>
<dbReference type="FunFam" id="2.60.40.60:FF:000007">
    <property type="entry name" value="Protocadherin alpha 2"/>
    <property type="match status" value="1"/>
</dbReference>
<feature type="domain" description="Cadherin" evidence="15">
    <location>
        <begin position="70"/>
        <end position="141"/>
    </location>
</feature>
<dbReference type="FunFam" id="2.60.40.60:FF:000024">
    <property type="entry name" value="FAT atypical cadherin 3"/>
    <property type="match status" value="1"/>
</dbReference>
<keyword evidence="8" id="KW-0130">Cell adhesion</keyword>
<evidence type="ECO:0000256" key="4">
    <source>
        <dbReference type="ARBA" id="ARBA00022692"/>
    </source>
</evidence>
<evidence type="ECO:0000256" key="7">
    <source>
        <dbReference type="ARBA" id="ARBA00022837"/>
    </source>
</evidence>
<evidence type="ECO:0000256" key="9">
    <source>
        <dbReference type="ARBA" id="ARBA00022989"/>
    </source>
</evidence>
<dbReference type="PROSITE" id="PS50268">
    <property type="entry name" value="CADHERIN_2"/>
    <property type="match status" value="16"/>
</dbReference>
<keyword evidence="7 13" id="KW-0106">Calcium</keyword>
<comment type="subcellular location">
    <subcellularLocation>
        <location evidence="1">Cell membrane</location>
        <topology evidence="1">Single-pass type I membrane protein</topology>
    </subcellularLocation>
</comment>
<dbReference type="EMBL" id="JAIWYP010000004">
    <property type="protein sequence ID" value="KAH3842734.1"/>
    <property type="molecule type" value="Genomic_DNA"/>
</dbReference>
<feature type="domain" description="Cadherin" evidence="15">
    <location>
        <begin position="1312"/>
        <end position="1416"/>
    </location>
</feature>
<dbReference type="SUPFAM" id="SSF49313">
    <property type="entry name" value="Cadherin-like"/>
    <property type="match status" value="16"/>
</dbReference>
<feature type="domain" description="Cadherin" evidence="15">
    <location>
        <begin position="471"/>
        <end position="573"/>
    </location>
</feature>
<feature type="domain" description="Cadherin" evidence="15">
    <location>
        <begin position="142"/>
        <end position="252"/>
    </location>
</feature>
<dbReference type="InterPro" id="IPR002126">
    <property type="entry name" value="Cadherin-like_dom"/>
</dbReference>
<reference evidence="16" key="2">
    <citation type="submission" date="2020-11" db="EMBL/GenBank/DDBJ databases">
        <authorList>
            <person name="McCartney M.A."/>
            <person name="Auch B."/>
            <person name="Kono T."/>
            <person name="Mallez S."/>
            <person name="Becker A."/>
            <person name="Gohl D.M."/>
            <person name="Silverstein K.A.T."/>
            <person name="Koren S."/>
            <person name="Bechman K.B."/>
            <person name="Herman A."/>
            <person name="Abrahante J.E."/>
            <person name="Garbe J."/>
        </authorList>
    </citation>
    <scope>NUCLEOTIDE SEQUENCE</scope>
    <source>
        <strain evidence="16">Duluth1</strain>
        <tissue evidence="16">Whole animal</tissue>
    </source>
</reference>
<feature type="domain" description="Cadherin" evidence="15">
    <location>
        <begin position="1627"/>
        <end position="1726"/>
    </location>
</feature>
<dbReference type="InterPro" id="IPR015919">
    <property type="entry name" value="Cadherin-like_sf"/>
</dbReference>
<dbReference type="GO" id="GO:0005886">
    <property type="term" value="C:plasma membrane"/>
    <property type="evidence" value="ECO:0007669"/>
    <property type="project" value="UniProtKB-SubCell"/>
</dbReference>
<keyword evidence="4" id="KW-0812">Transmembrane</keyword>
<dbReference type="SMART" id="SM00112">
    <property type="entry name" value="CA"/>
    <property type="match status" value="16"/>
</dbReference>
<dbReference type="GO" id="GO:0007399">
    <property type="term" value="P:nervous system development"/>
    <property type="evidence" value="ECO:0007669"/>
    <property type="project" value="UniProtKB-ARBA"/>
</dbReference>
<feature type="signal peptide" evidence="14">
    <location>
        <begin position="1"/>
        <end position="38"/>
    </location>
</feature>
<evidence type="ECO:0000256" key="12">
    <source>
        <dbReference type="ARBA" id="ARBA00023180"/>
    </source>
</evidence>
<dbReference type="PANTHER" id="PTHR24028">
    <property type="entry name" value="CADHERIN-87A"/>
    <property type="match status" value="1"/>
</dbReference>
<dbReference type="FunFam" id="2.60.40.60:FF:000080">
    <property type="entry name" value="FAT atypical cadherin 1"/>
    <property type="match status" value="1"/>
</dbReference>